<proteinExistence type="predicted"/>
<reference evidence="1 2" key="1">
    <citation type="journal article" date="2013" name="Mar. Genomics">
        <title>Expression of sulfatases in Rhodopirellula baltica and the diversity of sulfatases in the genus Rhodopirellula.</title>
        <authorList>
            <person name="Wegner C.E."/>
            <person name="Richter-Heitmann T."/>
            <person name="Klindworth A."/>
            <person name="Klockow C."/>
            <person name="Richter M."/>
            <person name="Achstetter T."/>
            <person name="Glockner F.O."/>
            <person name="Harder J."/>
        </authorList>
    </citation>
    <scope>NUCLEOTIDE SEQUENCE [LARGE SCALE GENOMIC DNA]</scope>
    <source>
        <strain evidence="1 2">SH28</strain>
    </source>
</reference>
<sequence>MAQQRQAAFAQQNQTPVINPFMNPIALTAMRRDPTLALGAVDSLNTALQSRSRLDQIAAQSQQQNELANKRFTLDDFVQRSGVNNQGQMTTAQIADMAARQGVAKDSLGLRRDELALRFGEMQNQLENQKRLTDETVASGEFMRSPEYHERKMSLAGREMDAKDEPMTSDERLRRSMQTAAQEPEVQYQTIAAGRAIRENPDQAQSILDSVGASPGTALQAYQEAHYHPNSLLWADEVQEATQNQEIRDLETFLKAAGINHPELGKRKPAFFDMFWPGGPAPESQAKRKPSDAYDGLSMATVFGMQ</sequence>
<evidence type="ECO:0000313" key="2">
    <source>
        <dbReference type="Proteomes" id="UP000007993"/>
    </source>
</evidence>
<dbReference type="AlphaFoldDB" id="K5D564"/>
<gene>
    <name evidence="1" type="ORF">RBSH_02870</name>
</gene>
<dbReference type="Proteomes" id="UP000007993">
    <property type="component" value="Unassembled WGS sequence"/>
</dbReference>
<dbReference type="PATRIC" id="fig|993517.3.peg.3109"/>
<comment type="caution">
    <text evidence="1">The sequence shown here is derived from an EMBL/GenBank/DDBJ whole genome shotgun (WGS) entry which is preliminary data.</text>
</comment>
<accession>K5D564</accession>
<organism evidence="1 2">
    <name type="scientific">Rhodopirellula baltica SH28</name>
    <dbReference type="NCBI Taxonomy" id="993517"/>
    <lineage>
        <taxon>Bacteria</taxon>
        <taxon>Pseudomonadati</taxon>
        <taxon>Planctomycetota</taxon>
        <taxon>Planctomycetia</taxon>
        <taxon>Pirellulales</taxon>
        <taxon>Pirellulaceae</taxon>
        <taxon>Rhodopirellula</taxon>
    </lineage>
</organism>
<dbReference type="RefSeq" id="WP_007332572.1">
    <property type="nucleotide sequence ID" value="NZ_AMCW01000080.1"/>
</dbReference>
<name>K5D564_RHOBT</name>
<dbReference type="EMBL" id="AMCW01000080">
    <property type="protein sequence ID" value="EKK01807.1"/>
    <property type="molecule type" value="Genomic_DNA"/>
</dbReference>
<evidence type="ECO:0000313" key="1">
    <source>
        <dbReference type="EMBL" id="EKK01807.1"/>
    </source>
</evidence>
<protein>
    <submittedName>
        <fullName evidence="1">Uncharacterized protein</fullName>
    </submittedName>
</protein>